<feature type="domain" description="Antitoxin-like ribbon-helix-helix" evidence="2">
    <location>
        <begin position="47"/>
        <end position="91"/>
    </location>
</feature>
<dbReference type="OrthoDB" id="8448382at2"/>
<feature type="region of interest" description="Disordered" evidence="1">
    <location>
        <begin position="1"/>
        <end position="38"/>
    </location>
</feature>
<dbReference type="AlphaFoldDB" id="A0A432UZL4"/>
<organism evidence="3 4">
    <name type="scientific">Borborobacter arsenicus</name>
    <dbReference type="NCBI Taxonomy" id="1851146"/>
    <lineage>
        <taxon>Bacteria</taxon>
        <taxon>Pseudomonadati</taxon>
        <taxon>Pseudomonadota</taxon>
        <taxon>Alphaproteobacteria</taxon>
        <taxon>Hyphomicrobiales</taxon>
        <taxon>Phyllobacteriaceae</taxon>
        <taxon>Borborobacter</taxon>
    </lineage>
</organism>
<proteinExistence type="predicted"/>
<sequence length="93" mass="10027">MSKRPSLAASMKAVGAQTTPPVAPIAESAPAPTPDRAEGKRYHAATRAGMKRVTVVVEPEEHRRVKRLSADTDRSIEDLMREALADLLAKHSA</sequence>
<dbReference type="InterPro" id="IPR046765">
    <property type="entry name" value="Antitox_RHH"/>
</dbReference>
<name>A0A432UZL4_9HYPH</name>
<evidence type="ECO:0000259" key="2">
    <source>
        <dbReference type="Pfam" id="PF20605"/>
    </source>
</evidence>
<reference evidence="3 4" key="1">
    <citation type="submission" date="2018-11" db="EMBL/GenBank/DDBJ databases">
        <title>Pseudaminobacter arsenicus sp. nov., an arsenic-resistant bacterium isolated from arsenic-rich aquifers.</title>
        <authorList>
            <person name="Mu Y."/>
        </authorList>
    </citation>
    <scope>NUCLEOTIDE SEQUENCE [LARGE SCALE GENOMIC DNA]</scope>
    <source>
        <strain evidence="3 4">CB3</strain>
    </source>
</reference>
<dbReference type="Proteomes" id="UP000281647">
    <property type="component" value="Unassembled WGS sequence"/>
</dbReference>
<keyword evidence="4" id="KW-1185">Reference proteome</keyword>
<protein>
    <submittedName>
        <fullName evidence="3">Ribbon-helix-helix protein, CopG family</fullName>
    </submittedName>
</protein>
<dbReference type="Pfam" id="PF20605">
    <property type="entry name" value="Antitox_RHH"/>
    <property type="match status" value="1"/>
</dbReference>
<dbReference type="GO" id="GO:0006355">
    <property type="term" value="P:regulation of DNA-templated transcription"/>
    <property type="evidence" value="ECO:0007669"/>
    <property type="project" value="InterPro"/>
</dbReference>
<accession>A0A432UZL4</accession>
<evidence type="ECO:0000313" key="3">
    <source>
        <dbReference type="EMBL" id="RUM95363.1"/>
    </source>
</evidence>
<comment type="caution">
    <text evidence="3">The sequence shown here is derived from an EMBL/GenBank/DDBJ whole genome shotgun (WGS) entry which is preliminary data.</text>
</comment>
<evidence type="ECO:0000256" key="1">
    <source>
        <dbReference type="SAM" id="MobiDB-lite"/>
    </source>
</evidence>
<dbReference type="SUPFAM" id="SSF47598">
    <property type="entry name" value="Ribbon-helix-helix"/>
    <property type="match status" value="1"/>
</dbReference>
<dbReference type="RefSeq" id="WP_037506114.1">
    <property type="nucleotide sequence ID" value="NZ_ML133517.1"/>
</dbReference>
<gene>
    <name evidence="3" type="ORF">EET67_23680</name>
</gene>
<dbReference type="EMBL" id="RKST01000047">
    <property type="protein sequence ID" value="RUM95363.1"/>
    <property type="molecule type" value="Genomic_DNA"/>
</dbReference>
<dbReference type="GeneID" id="99664820"/>
<dbReference type="InterPro" id="IPR010985">
    <property type="entry name" value="Ribbon_hlx_hlx"/>
</dbReference>
<evidence type="ECO:0000313" key="4">
    <source>
        <dbReference type="Proteomes" id="UP000281647"/>
    </source>
</evidence>